<accession>A0A075FNS8</accession>
<name>A0A075FNS8_9EURY</name>
<dbReference type="AlphaFoldDB" id="A0A075FNS8"/>
<evidence type="ECO:0000313" key="1">
    <source>
        <dbReference type="EMBL" id="AIE93280.1"/>
    </source>
</evidence>
<proteinExistence type="predicted"/>
<dbReference type="EMBL" id="KF900390">
    <property type="protein sequence ID" value="AIE93280.1"/>
    <property type="molecule type" value="Genomic_DNA"/>
</dbReference>
<organism evidence="1">
    <name type="scientific">uncultured marine group II/III euryarchaeote AD1000_33_C07</name>
    <dbReference type="NCBI Taxonomy" id="1457756"/>
    <lineage>
        <taxon>Archaea</taxon>
        <taxon>Methanobacteriati</taxon>
        <taxon>Methanobacteriota</taxon>
        <taxon>environmental samples</taxon>
    </lineage>
</organism>
<reference evidence="1" key="1">
    <citation type="journal article" date="2014" name="Genome Biol. Evol.">
        <title>Pangenome evidence for extensive interdomain horizontal transfer affecting lineage core and shell genes in uncultured planktonic thaumarchaeota and euryarchaeota.</title>
        <authorList>
            <person name="Deschamps P."/>
            <person name="Zivanovic Y."/>
            <person name="Moreira D."/>
            <person name="Rodriguez-Valera F."/>
            <person name="Lopez-Garcia P."/>
        </authorList>
    </citation>
    <scope>NUCLEOTIDE SEQUENCE</scope>
</reference>
<protein>
    <submittedName>
        <fullName evidence="1">Uncharacterized protein</fullName>
    </submittedName>
</protein>
<sequence>MIGMVGVEYLSEGHGAGFLGTSGDYVTVLRTPACIVVNLRSSVQCHSLEALVDAVFGSPALDYPEGYSRGPRLGNLVVRVN</sequence>